<dbReference type="Proteomes" id="UP001177003">
    <property type="component" value="Chromosome 0"/>
</dbReference>
<organism evidence="2 3">
    <name type="scientific">Lactuca saligna</name>
    <name type="common">Willowleaf lettuce</name>
    <dbReference type="NCBI Taxonomy" id="75948"/>
    <lineage>
        <taxon>Eukaryota</taxon>
        <taxon>Viridiplantae</taxon>
        <taxon>Streptophyta</taxon>
        <taxon>Embryophyta</taxon>
        <taxon>Tracheophyta</taxon>
        <taxon>Spermatophyta</taxon>
        <taxon>Magnoliopsida</taxon>
        <taxon>eudicotyledons</taxon>
        <taxon>Gunneridae</taxon>
        <taxon>Pentapetalae</taxon>
        <taxon>asterids</taxon>
        <taxon>campanulids</taxon>
        <taxon>Asterales</taxon>
        <taxon>Asteraceae</taxon>
        <taxon>Cichorioideae</taxon>
        <taxon>Cichorieae</taxon>
        <taxon>Lactucinae</taxon>
        <taxon>Lactuca</taxon>
    </lineage>
</organism>
<dbReference type="InterPro" id="IPR038765">
    <property type="entry name" value="Papain-like_cys_pep_sf"/>
</dbReference>
<name>A0AA35US12_LACSI</name>
<dbReference type="EMBL" id="OX465086">
    <property type="protein sequence ID" value="CAI9259386.1"/>
    <property type="molecule type" value="Genomic_DNA"/>
</dbReference>
<accession>A0AA35US12</accession>
<dbReference type="PANTHER" id="PTHR34835:SF90">
    <property type="entry name" value="AMINOTRANSFERASE-LIKE PLANT MOBILE DOMAIN-CONTAINING PROTEIN"/>
    <property type="match status" value="1"/>
</dbReference>
<keyword evidence="3" id="KW-1185">Reference proteome</keyword>
<dbReference type="SUPFAM" id="SSF54001">
    <property type="entry name" value="Cysteine proteinases"/>
    <property type="match status" value="1"/>
</dbReference>
<dbReference type="AlphaFoldDB" id="A0AA35US12"/>
<dbReference type="Gene3D" id="3.40.395.10">
    <property type="entry name" value="Adenoviral Proteinase, Chain A"/>
    <property type="match status" value="1"/>
</dbReference>
<evidence type="ECO:0000313" key="3">
    <source>
        <dbReference type="Proteomes" id="UP001177003"/>
    </source>
</evidence>
<proteinExistence type="predicted"/>
<evidence type="ECO:0000256" key="1">
    <source>
        <dbReference type="SAM" id="MobiDB-lite"/>
    </source>
</evidence>
<sequence>MATSTRASESTPSDHLNAIITKTSQEIPVTKIKEGKRKTNSGDNRAAIKKQKTVKEQKTVKDILKELPSINTRSTPGLMTDVVSSLTSEQKDWVKRMGFKAFLKINIKSIPLKLCHFVLNHYDEGTNSILIKGKRIKITKEKIHKVFGLPKTGKSLFDLDKVSEDHQVFDGWMNELEDRKANATNYKKIIQKSEQVDMNFKLGFIALFVNTFAESLPMGTNNLVPVRALVEVDEISKIDWCAYLLYCVKNSKGRWHPDNPKCYYIGLMLLLSLIYCDDIECKLQKIERKTPLVTMWIADKLKERQSFEIEAGGFGVGNLIEQSSNLELEKNENQNVLLIQVLIRCAHEKNRMEVLFETNTGEIMHKHDFESMWPEHVIHHRVIDSWAAVLNYEEQKSKSKPYRLFFNTKIMSSELLDETKSFDERFLTFETRVDKFLSNFKANVDFNDLKLVVFPIHNGDQMYAVVFNLTYPQVYIIDSIQTKSLEETYGMTPTSLKLYFIRYLEKTTFIVNKIEGLRSTTVKMMKIDWNTKTLTTENGALLMRHMEKYCGEKQGKWNVEMEKGSDVQDVQFVKLRALYFVNIATHEINNHKERVIKEAIEFGKFDHATRKKMLEEGIQSMDELEMGSK</sequence>
<gene>
    <name evidence="2" type="ORF">LSALG_LOCUS281</name>
</gene>
<feature type="region of interest" description="Disordered" evidence="1">
    <location>
        <begin position="1"/>
        <end position="20"/>
    </location>
</feature>
<evidence type="ECO:0000313" key="2">
    <source>
        <dbReference type="EMBL" id="CAI9259386.1"/>
    </source>
</evidence>
<protein>
    <recommendedName>
        <fullName evidence="4">Ubiquitin-like protease family profile domain-containing protein</fullName>
    </recommendedName>
</protein>
<reference evidence="2" key="1">
    <citation type="submission" date="2023-04" db="EMBL/GenBank/DDBJ databases">
        <authorList>
            <person name="Vijverberg K."/>
            <person name="Xiong W."/>
            <person name="Schranz E."/>
        </authorList>
    </citation>
    <scope>NUCLEOTIDE SEQUENCE</scope>
</reference>
<dbReference type="PANTHER" id="PTHR34835">
    <property type="entry name" value="OS07G0283600 PROTEIN-RELATED"/>
    <property type="match status" value="1"/>
</dbReference>
<evidence type="ECO:0008006" key="4">
    <source>
        <dbReference type="Google" id="ProtNLM"/>
    </source>
</evidence>